<gene>
    <name evidence="8" type="ORF">GPA10_24365</name>
</gene>
<evidence type="ECO:0000256" key="4">
    <source>
        <dbReference type="ARBA" id="ARBA00023125"/>
    </source>
</evidence>
<evidence type="ECO:0000256" key="1">
    <source>
        <dbReference type="ARBA" id="ARBA00005820"/>
    </source>
</evidence>
<evidence type="ECO:0000259" key="7">
    <source>
        <dbReference type="SMART" id="SM01043"/>
    </source>
</evidence>
<keyword evidence="2" id="KW-0902">Two-component regulatory system</keyword>
<evidence type="ECO:0000256" key="5">
    <source>
        <dbReference type="ARBA" id="ARBA00023163"/>
    </source>
</evidence>
<feature type="domain" description="OmpR/PhoB-type" evidence="6">
    <location>
        <begin position="39"/>
        <end position="115"/>
    </location>
</feature>
<evidence type="ECO:0000313" key="8">
    <source>
        <dbReference type="EMBL" id="MVO87807.1"/>
    </source>
</evidence>
<dbReference type="Gene3D" id="1.10.10.10">
    <property type="entry name" value="Winged helix-like DNA-binding domain superfamily/Winged helix DNA-binding domain"/>
    <property type="match status" value="1"/>
</dbReference>
<accession>A0A6L6X298</accession>
<dbReference type="SUPFAM" id="SSF48452">
    <property type="entry name" value="TPR-like"/>
    <property type="match status" value="1"/>
</dbReference>
<evidence type="ECO:0000256" key="2">
    <source>
        <dbReference type="ARBA" id="ARBA00023012"/>
    </source>
</evidence>
<dbReference type="InterPro" id="IPR036388">
    <property type="entry name" value="WH-like_DNA-bd_sf"/>
</dbReference>
<dbReference type="GO" id="GO:0000160">
    <property type="term" value="P:phosphorelay signal transduction system"/>
    <property type="evidence" value="ECO:0007669"/>
    <property type="project" value="UniProtKB-KW"/>
</dbReference>
<name>A0A6L6X298_9ACTN</name>
<evidence type="ECO:0000259" key="6">
    <source>
        <dbReference type="SMART" id="SM00862"/>
    </source>
</evidence>
<reference evidence="8 9" key="1">
    <citation type="submission" date="2019-11" db="EMBL/GenBank/DDBJ databases">
        <title>Streptomyces typhae sp. nov., a novel endophytic actinomycete isolated from the root of cattail pollen (Typha angustifolia L.).</title>
        <authorList>
            <person name="Peng C."/>
        </authorList>
    </citation>
    <scope>NUCLEOTIDE SEQUENCE [LARGE SCALE GENOMIC DNA]</scope>
    <source>
        <strain evidence="9">p1417</strain>
    </source>
</reference>
<dbReference type="Pfam" id="PF00486">
    <property type="entry name" value="Trans_reg_C"/>
    <property type="match status" value="1"/>
</dbReference>
<proteinExistence type="inferred from homology"/>
<keyword evidence="3" id="KW-0805">Transcription regulation</keyword>
<protein>
    <submittedName>
        <fullName evidence="8">Transcriptional regulator</fullName>
    </submittedName>
</protein>
<sequence length="284" mass="31874">MAILLCRSSDRQGSIMQLERCNTGLFFSLLGTPEILAASRRINLKGARQQSLAAMLSLDAGNTVGASRLIEGVWGGRPPATADAQLRICVSRLRRRLAEAGVPGMISTDSHGYRLAVRRDQVDVHRFTDLLAMSREAEAEGDCAEAVRLLRTALGLWRGPAARGLTSPLIRAAAMRLDEERVGTLEHCFGLEIRLGRHHQILPELMAHADEYPFRERIQFQLLTALYRSGRQVDALHTYRKIRKKFTEELGIEPSHLLRILERKILTQSPELSRFYVQEARISA</sequence>
<dbReference type="SMART" id="SM01043">
    <property type="entry name" value="BTAD"/>
    <property type="match status" value="1"/>
</dbReference>
<keyword evidence="5" id="KW-0804">Transcription</keyword>
<dbReference type="SUPFAM" id="SSF46894">
    <property type="entry name" value="C-terminal effector domain of the bipartite response regulators"/>
    <property type="match status" value="1"/>
</dbReference>
<evidence type="ECO:0000256" key="3">
    <source>
        <dbReference type="ARBA" id="ARBA00023015"/>
    </source>
</evidence>
<dbReference type="SMART" id="SM00862">
    <property type="entry name" value="Trans_reg_C"/>
    <property type="match status" value="1"/>
</dbReference>
<comment type="caution">
    <text evidence="8">The sequence shown here is derived from an EMBL/GenBank/DDBJ whole genome shotgun (WGS) entry which is preliminary data.</text>
</comment>
<dbReference type="Proteomes" id="UP000483802">
    <property type="component" value="Unassembled WGS sequence"/>
</dbReference>
<dbReference type="GO" id="GO:0003677">
    <property type="term" value="F:DNA binding"/>
    <property type="evidence" value="ECO:0007669"/>
    <property type="project" value="UniProtKB-KW"/>
</dbReference>
<dbReference type="PANTHER" id="PTHR35807">
    <property type="entry name" value="TRANSCRIPTIONAL REGULATOR REDD-RELATED"/>
    <property type="match status" value="1"/>
</dbReference>
<keyword evidence="9" id="KW-1185">Reference proteome</keyword>
<keyword evidence="4" id="KW-0238">DNA-binding</keyword>
<dbReference type="CDD" id="cd15831">
    <property type="entry name" value="BTAD"/>
    <property type="match status" value="1"/>
</dbReference>
<dbReference type="InterPro" id="IPR016032">
    <property type="entry name" value="Sig_transdc_resp-reg_C-effctor"/>
</dbReference>
<dbReference type="Gene3D" id="1.25.40.10">
    <property type="entry name" value="Tetratricopeptide repeat domain"/>
    <property type="match status" value="1"/>
</dbReference>
<dbReference type="EMBL" id="WPNZ01000013">
    <property type="protein sequence ID" value="MVO87807.1"/>
    <property type="molecule type" value="Genomic_DNA"/>
</dbReference>
<dbReference type="RefSeq" id="WP_157167337.1">
    <property type="nucleotide sequence ID" value="NZ_WPNZ01000013.1"/>
</dbReference>
<organism evidence="8 9">
    <name type="scientific">Streptomyces typhae</name>
    <dbReference type="NCBI Taxonomy" id="2681492"/>
    <lineage>
        <taxon>Bacteria</taxon>
        <taxon>Bacillati</taxon>
        <taxon>Actinomycetota</taxon>
        <taxon>Actinomycetes</taxon>
        <taxon>Kitasatosporales</taxon>
        <taxon>Streptomycetaceae</taxon>
        <taxon>Streptomyces</taxon>
    </lineage>
</organism>
<dbReference type="GO" id="GO:0006355">
    <property type="term" value="P:regulation of DNA-templated transcription"/>
    <property type="evidence" value="ECO:0007669"/>
    <property type="project" value="InterPro"/>
</dbReference>
<dbReference type="InterPro" id="IPR011990">
    <property type="entry name" value="TPR-like_helical_dom_sf"/>
</dbReference>
<dbReference type="Pfam" id="PF03704">
    <property type="entry name" value="BTAD"/>
    <property type="match status" value="1"/>
</dbReference>
<evidence type="ECO:0000313" key="9">
    <source>
        <dbReference type="Proteomes" id="UP000483802"/>
    </source>
</evidence>
<dbReference type="PANTHER" id="PTHR35807:SF1">
    <property type="entry name" value="TRANSCRIPTIONAL REGULATOR REDD"/>
    <property type="match status" value="1"/>
</dbReference>
<feature type="domain" description="Bacterial transcriptional activator" evidence="7">
    <location>
        <begin position="122"/>
        <end position="266"/>
    </location>
</feature>
<comment type="similarity">
    <text evidence="1">Belongs to the AfsR/DnrI/RedD regulatory family.</text>
</comment>
<dbReference type="InterPro" id="IPR051677">
    <property type="entry name" value="AfsR-DnrI-RedD_regulator"/>
</dbReference>
<dbReference type="AlphaFoldDB" id="A0A6L6X298"/>
<dbReference type="InterPro" id="IPR001867">
    <property type="entry name" value="OmpR/PhoB-type_DNA-bd"/>
</dbReference>
<dbReference type="InterPro" id="IPR005158">
    <property type="entry name" value="BTAD"/>
</dbReference>